<dbReference type="CDD" id="cd02972">
    <property type="entry name" value="DsbA_family"/>
    <property type="match status" value="1"/>
</dbReference>
<keyword evidence="4" id="KW-1185">Reference proteome</keyword>
<evidence type="ECO:0000313" key="4">
    <source>
        <dbReference type="Proteomes" id="UP000540989"/>
    </source>
</evidence>
<dbReference type="AlphaFoldDB" id="A0A7W8E3X2"/>
<comment type="caution">
    <text evidence="3">The sequence shown here is derived from an EMBL/GenBank/DDBJ whole genome shotgun (WGS) entry which is preliminary data.</text>
</comment>
<organism evidence="3 4">
    <name type="scientific">Granulicella aggregans</name>
    <dbReference type="NCBI Taxonomy" id="474949"/>
    <lineage>
        <taxon>Bacteria</taxon>
        <taxon>Pseudomonadati</taxon>
        <taxon>Acidobacteriota</taxon>
        <taxon>Terriglobia</taxon>
        <taxon>Terriglobales</taxon>
        <taxon>Acidobacteriaceae</taxon>
        <taxon>Granulicella</taxon>
    </lineage>
</organism>
<feature type="chain" id="PRO_5031155574" evidence="1">
    <location>
        <begin position="25"/>
        <end position="228"/>
    </location>
</feature>
<evidence type="ECO:0000256" key="1">
    <source>
        <dbReference type="SAM" id="SignalP"/>
    </source>
</evidence>
<dbReference type="SUPFAM" id="SSF52833">
    <property type="entry name" value="Thioredoxin-like"/>
    <property type="match status" value="1"/>
</dbReference>
<reference evidence="3 4" key="1">
    <citation type="submission" date="2020-08" db="EMBL/GenBank/DDBJ databases">
        <title>Genomic Encyclopedia of Type Strains, Phase IV (KMG-V): Genome sequencing to study the core and pangenomes of soil and plant-associated prokaryotes.</title>
        <authorList>
            <person name="Whitman W."/>
        </authorList>
    </citation>
    <scope>NUCLEOTIDE SEQUENCE [LARGE SCALE GENOMIC DNA]</scope>
    <source>
        <strain evidence="3 4">M8UP14</strain>
    </source>
</reference>
<keyword evidence="1" id="KW-0732">Signal</keyword>
<dbReference type="RefSeq" id="WP_246409141.1">
    <property type="nucleotide sequence ID" value="NZ_JACHIP010000004.1"/>
</dbReference>
<accession>A0A7W8E3X2</accession>
<dbReference type="EMBL" id="JACHIP010000004">
    <property type="protein sequence ID" value="MBB5058428.1"/>
    <property type="molecule type" value="Genomic_DNA"/>
</dbReference>
<name>A0A7W8E3X2_9BACT</name>
<keyword evidence="3" id="KW-0413">Isomerase</keyword>
<sequence length="228" mass="24945">MNRSIARALFASALLATASLSGLAQNAVPPGKGNSFRDTSMVKPPAGAKVAIYEFEDLECPACAHAAPIVHAAIDKYKIPLVRHDFPLKMHVWSFDAAITARYLQDKVSPKVADDFRRDVFASQTAIASKDDLENFTRRWFQQHGQNMPFVMDPNGLFRAEVQADETLGERIGLSQTPTIFVVTTKGWTQIMDPNYLYQTIDQALAQAGPAPVTKPAVKAAAKKQSGL</sequence>
<dbReference type="InterPro" id="IPR012336">
    <property type="entry name" value="Thioredoxin-like_fold"/>
</dbReference>
<proteinExistence type="predicted"/>
<dbReference type="Proteomes" id="UP000540989">
    <property type="component" value="Unassembled WGS sequence"/>
</dbReference>
<protein>
    <submittedName>
        <fullName evidence="3">Protein-disulfide isomerase</fullName>
    </submittedName>
</protein>
<evidence type="ECO:0000259" key="2">
    <source>
        <dbReference type="Pfam" id="PF13462"/>
    </source>
</evidence>
<evidence type="ECO:0000313" key="3">
    <source>
        <dbReference type="EMBL" id="MBB5058428.1"/>
    </source>
</evidence>
<dbReference type="GO" id="GO:0016853">
    <property type="term" value="F:isomerase activity"/>
    <property type="evidence" value="ECO:0007669"/>
    <property type="project" value="UniProtKB-KW"/>
</dbReference>
<dbReference type="Gene3D" id="3.40.30.10">
    <property type="entry name" value="Glutaredoxin"/>
    <property type="match status" value="1"/>
</dbReference>
<dbReference type="InterPro" id="IPR036249">
    <property type="entry name" value="Thioredoxin-like_sf"/>
</dbReference>
<feature type="signal peptide" evidence="1">
    <location>
        <begin position="1"/>
        <end position="24"/>
    </location>
</feature>
<dbReference type="Pfam" id="PF13462">
    <property type="entry name" value="Thioredoxin_4"/>
    <property type="match status" value="1"/>
</dbReference>
<feature type="domain" description="Thioredoxin-like fold" evidence="2">
    <location>
        <begin position="47"/>
        <end position="182"/>
    </location>
</feature>
<gene>
    <name evidence="3" type="ORF">HDF16_003142</name>
</gene>